<reference evidence="2 3" key="1">
    <citation type="journal article" date="2015" name="Int. J. Syst. Evol. Microbiol.">
        <title>Roseomonas oryzae sp. nov., isolated from paddy rhizosphere soil.</title>
        <authorList>
            <person name="Ramaprasad E.V."/>
            <person name="Sasikala Ch."/>
            <person name="Ramana Ch.V."/>
        </authorList>
    </citation>
    <scope>NUCLEOTIDE SEQUENCE [LARGE SCALE GENOMIC DNA]</scope>
    <source>
        <strain evidence="2 3">KCTC 42542</strain>
    </source>
</reference>
<dbReference type="OrthoDB" id="7272962at2"/>
<protein>
    <submittedName>
        <fullName evidence="2">Uncharacterized protein</fullName>
    </submittedName>
</protein>
<evidence type="ECO:0000313" key="2">
    <source>
        <dbReference type="EMBL" id="KAA2211274.1"/>
    </source>
</evidence>
<dbReference type="RefSeq" id="WP_149814315.1">
    <property type="nucleotide sequence ID" value="NZ_VUKA01000039.1"/>
</dbReference>
<proteinExistence type="predicted"/>
<keyword evidence="3" id="KW-1185">Reference proteome</keyword>
<sequence>MTPRIQPALFALSLVAAIGASAAAAHANGPIEVVGQGENFAVVYPPGHDENVVGGGGVEVAGRGENLRICYLDPGAAHPVPDVPVPTSGESGGVAYIQPDHHFGQRTAEVRSNPHVRHHM</sequence>
<name>A0A5B2TB03_9PROT</name>
<dbReference type="Proteomes" id="UP000322110">
    <property type="component" value="Unassembled WGS sequence"/>
</dbReference>
<keyword evidence="1" id="KW-0732">Signal</keyword>
<feature type="signal peptide" evidence="1">
    <location>
        <begin position="1"/>
        <end position="27"/>
    </location>
</feature>
<accession>A0A5B2TB03</accession>
<evidence type="ECO:0000313" key="3">
    <source>
        <dbReference type="Proteomes" id="UP000322110"/>
    </source>
</evidence>
<dbReference type="EMBL" id="VUKA01000039">
    <property type="protein sequence ID" value="KAA2211274.1"/>
    <property type="molecule type" value="Genomic_DNA"/>
</dbReference>
<comment type="caution">
    <text evidence="2">The sequence shown here is derived from an EMBL/GenBank/DDBJ whole genome shotgun (WGS) entry which is preliminary data.</text>
</comment>
<organism evidence="2 3">
    <name type="scientific">Teichococcus oryzae</name>
    <dbReference type="NCBI Taxonomy" id="1608942"/>
    <lineage>
        <taxon>Bacteria</taxon>
        <taxon>Pseudomonadati</taxon>
        <taxon>Pseudomonadota</taxon>
        <taxon>Alphaproteobacteria</taxon>
        <taxon>Acetobacterales</taxon>
        <taxon>Roseomonadaceae</taxon>
        <taxon>Roseomonas</taxon>
    </lineage>
</organism>
<feature type="chain" id="PRO_5022742435" evidence="1">
    <location>
        <begin position="28"/>
        <end position="120"/>
    </location>
</feature>
<gene>
    <name evidence="2" type="ORF">F0Q34_20910</name>
</gene>
<dbReference type="AlphaFoldDB" id="A0A5B2TB03"/>
<evidence type="ECO:0000256" key="1">
    <source>
        <dbReference type="SAM" id="SignalP"/>
    </source>
</evidence>